<dbReference type="AlphaFoldDB" id="A0A1G4BQ25"/>
<gene>
    <name evidence="2" type="ORF">CORC01_01134</name>
</gene>
<dbReference type="RefSeq" id="XP_022480551.1">
    <property type="nucleotide sequence ID" value="XM_022612790.1"/>
</dbReference>
<feature type="compositionally biased region" description="Basic and acidic residues" evidence="1">
    <location>
        <begin position="1"/>
        <end position="11"/>
    </location>
</feature>
<name>A0A1G4BQ25_9PEZI</name>
<dbReference type="EMBL" id="MJBS01000006">
    <property type="protein sequence ID" value="OHF03415.1"/>
    <property type="molecule type" value="Genomic_DNA"/>
</dbReference>
<sequence>MRERRMREPRPFRSPFTIQSYAEPPSPHRAILGIPHGPSSVSSCGVGQLERSYNADAAARRRNTSTAPVASASASASATTARAAQHELQHLMGLILDDAQLMQKDSALIPPIPQ</sequence>
<feature type="compositionally biased region" description="Low complexity" evidence="1">
    <location>
        <begin position="64"/>
        <end position="83"/>
    </location>
</feature>
<organism evidence="2 3">
    <name type="scientific">Colletotrichum orchidophilum</name>
    <dbReference type="NCBI Taxonomy" id="1209926"/>
    <lineage>
        <taxon>Eukaryota</taxon>
        <taxon>Fungi</taxon>
        <taxon>Dikarya</taxon>
        <taxon>Ascomycota</taxon>
        <taxon>Pezizomycotina</taxon>
        <taxon>Sordariomycetes</taxon>
        <taxon>Hypocreomycetidae</taxon>
        <taxon>Glomerellales</taxon>
        <taxon>Glomerellaceae</taxon>
        <taxon>Colletotrichum</taxon>
    </lineage>
</organism>
<evidence type="ECO:0000256" key="1">
    <source>
        <dbReference type="SAM" id="MobiDB-lite"/>
    </source>
</evidence>
<evidence type="ECO:0000313" key="3">
    <source>
        <dbReference type="Proteomes" id="UP000176998"/>
    </source>
</evidence>
<evidence type="ECO:0000313" key="2">
    <source>
        <dbReference type="EMBL" id="OHF03415.1"/>
    </source>
</evidence>
<dbReference type="GeneID" id="34554300"/>
<reference evidence="2 3" key="1">
    <citation type="submission" date="2016-09" db="EMBL/GenBank/DDBJ databases">
        <authorList>
            <person name="Capua I."/>
            <person name="De Benedictis P."/>
            <person name="Joannis T."/>
            <person name="Lombin L.H."/>
            <person name="Cattoli G."/>
        </authorList>
    </citation>
    <scope>NUCLEOTIDE SEQUENCE [LARGE SCALE GENOMIC DNA]</scope>
    <source>
        <strain evidence="2 3">IMI 309357</strain>
    </source>
</reference>
<comment type="caution">
    <text evidence="2">The sequence shown here is derived from an EMBL/GenBank/DDBJ whole genome shotgun (WGS) entry which is preliminary data.</text>
</comment>
<proteinExistence type="predicted"/>
<feature type="region of interest" description="Disordered" evidence="1">
    <location>
        <begin position="1"/>
        <end position="84"/>
    </location>
</feature>
<accession>A0A1G4BQ25</accession>
<keyword evidence="3" id="KW-1185">Reference proteome</keyword>
<protein>
    <submittedName>
        <fullName evidence="2">Uncharacterized protein</fullName>
    </submittedName>
</protein>
<dbReference type="Proteomes" id="UP000176998">
    <property type="component" value="Unassembled WGS sequence"/>
</dbReference>